<accession>A0ABN2L4U4</accession>
<dbReference type="Proteomes" id="UP001500655">
    <property type="component" value="Unassembled WGS sequence"/>
</dbReference>
<name>A0ABN2L4U4_9ACTN</name>
<gene>
    <name evidence="1" type="ORF">GCM10009681_53430</name>
</gene>
<dbReference type="Gene3D" id="2.60.120.620">
    <property type="entry name" value="q2cbj1_9rhob like domain"/>
    <property type="match status" value="1"/>
</dbReference>
<protein>
    <submittedName>
        <fullName evidence="1">Uncharacterized protein</fullName>
    </submittedName>
</protein>
<evidence type="ECO:0000313" key="2">
    <source>
        <dbReference type="Proteomes" id="UP001500655"/>
    </source>
</evidence>
<organism evidence="1 2">
    <name type="scientific">Luedemannella helvata</name>
    <dbReference type="NCBI Taxonomy" id="349315"/>
    <lineage>
        <taxon>Bacteria</taxon>
        <taxon>Bacillati</taxon>
        <taxon>Actinomycetota</taxon>
        <taxon>Actinomycetes</taxon>
        <taxon>Micromonosporales</taxon>
        <taxon>Micromonosporaceae</taxon>
        <taxon>Luedemannella</taxon>
    </lineage>
</organism>
<proteinExistence type="predicted"/>
<reference evidence="1 2" key="1">
    <citation type="journal article" date="2019" name="Int. J. Syst. Evol. Microbiol.">
        <title>The Global Catalogue of Microorganisms (GCM) 10K type strain sequencing project: providing services to taxonomists for standard genome sequencing and annotation.</title>
        <authorList>
            <consortium name="The Broad Institute Genomics Platform"/>
            <consortium name="The Broad Institute Genome Sequencing Center for Infectious Disease"/>
            <person name="Wu L."/>
            <person name="Ma J."/>
        </authorList>
    </citation>
    <scope>NUCLEOTIDE SEQUENCE [LARGE SCALE GENOMIC DNA]</scope>
    <source>
        <strain evidence="1 2">JCM 13249</strain>
    </source>
</reference>
<dbReference type="SUPFAM" id="SSF51197">
    <property type="entry name" value="Clavaminate synthase-like"/>
    <property type="match status" value="1"/>
</dbReference>
<evidence type="ECO:0000313" key="1">
    <source>
        <dbReference type="EMBL" id="GAA1775158.1"/>
    </source>
</evidence>
<sequence>MHTGHHFYFEDAKNQPLLMGMLTQTLAWRYAQQLVAPAELQARPQVQVALTFPPHDHRPGRGHIDGITPPEDDGRPGTFTMLAGIVLSDQTRDDMGNLVVWPGTHLRTADYLREHGADAILSTGGYPPVEYGDPVQVHAAPGDLILASYLLSHNISANTSPVIRRTLCYRLHVRDHRHNWRRAVTDSLAEFPATQST</sequence>
<dbReference type="EMBL" id="BAAALS010000042">
    <property type="protein sequence ID" value="GAA1775158.1"/>
    <property type="molecule type" value="Genomic_DNA"/>
</dbReference>
<keyword evidence="2" id="KW-1185">Reference proteome</keyword>
<dbReference type="RefSeq" id="WP_344087986.1">
    <property type="nucleotide sequence ID" value="NZ_BAAALS010000042.1"/>
</dbReference>
<comment type="caution">
    <text evidence="1">The sequence shown here is derived from an EMBL/GenBank/DDBJ whole genome shotgun (WGS) entry which is preliminary data.</text>
</comment>